<accession>A0A2M8L2X5</accession>
<reference evidence="9" key="1">
    <citation type="submission" date="2017-09" db="EMBL/GenBank/DDBJ databases">
        <title>Depth-based differentiation of microbial function through sediment-hosted aquifers and enrichment of novel symbionts in the deep terrestrial subsurface.</title>
        <authorList>
            <person name="Probst A.J."/>
            <person name="Ladd B."/>
            <person name="Jarett J.K."/>
            <person name="Geller-Mcgrath D.E."/>
            <person name="Sieber C.M.K."/>
            <person name="Emerson J.B."/>
            <person name="Anantharaman K."/>
            <person name="Thomas B.C."/>
            <person name="Malmstrom R."/>
            <person name="Stieglmeier M."/>
            <person name="Klingl A."/>
            <person name="Woyke T."/>
            <person name="Ryan C.M."/>
            <person name="Banfield J.F."/>
        </authorList>
    </citation>
    <scope>NUCLEOTIDE SEQUENCE [LARGE SCALE GENOMIC DNA]</scope>
</reference>
<dbReference type="PANTHER" id="PTHR30349">
    <property type="entry name" value="PHAGE INTEGRASE-RELATED"/>
    <property type="match status" value="1"/>
</dbReference>
<evidence type="ECO:0000259" key="6">
    <source>
        <dbReference type="PROSITE" id="PS51898"/>
    </source>
</evidence>
<evidence type="ECO:0000256" key="2">
    <source>
        <dbReference type="ARBA" id="ARBA00022908"/>
    </source>
</evidence>
<dbReference type="Proteomes" id="UP000231474">
    <property type="component" value="Unassembled WGS sequence"/>
</dbReference>
<evidence type="ECO:0000256" key="4">
    <source>
        <dbReference type="ARBA" id="ARBA00023172"/>
    </source>
</evidence>
<dbReference type="AlphaFoldDB" id="A0A2M8L2X5"/>
<dbReference type="Pfam" id="PF00589">
    <property type="entry name" value="Phage_integrase"/>
    <property type="match status" value="1"/>
</dbReference>
<feature type="domain" description="Tyr recombinase" evidence="6">
    <location>
        <begin position="121"/>
        <end position="294"/>
    </location>
</feature>
<dbReference type="Pfam" id="PF02899">
    <property type="entry name" value="Phage_int_SAM_1"/>
    <property type="match status" value="1"/>
</dbReference>
<dbReference type="GO" id="GO:0015074">
    <property type="term" value="P:DNA integration"/>
    <property type="evidence" value="ECO:0007669"/>
    <property type="project" value="UniProtKB-KW"/>
</dbReference>
<dbReference type="PROSITE" id="PS51898">
    <property type="entry name" value="TYR_RECOMBINASE"/>
    <property type="match status" value="1"/>
</dbReference>
<name>A0A2M8L2X5_9BACT</name>
<dbReference type="Gene3D" id="1.10.443.10">
    <property type="entry name" value="Intergrase catalytic core"/>
    <property type="match status" value="1"/>
</dbReference>
<keyword evidence="2" id="KW-0229">DNA integration</keyword>
<evidence type="ECO:0000313" key="8">
    <source>
        <dbReference type="EMBL" id="PJE67273.1"/>
    </source>
</evidence>
<dbReference type="PROSITE" id="PS51900">
    <property type="entry name" value="CB"/>
    <property type="match status" value="1"/>
</dbReference>
<evidence type="ECO:0000256" key="1">
    <source>
        <dbReference type="ARBA" id="ARBA00008857"/>
    </source>
</evidence>
<dbReference type="PANTHER" id="PTHR30349:SF41">
    <property type="entry name" value="INTEGRASE_RECOMBINASE PROTEIN MJ0367-RELATED"/>
    <property type="match status" value="1"/>
</dbReference>
<dbReference type="InterPro" id="IPR050090">
    <property type="entry name" value="Tyrosine_recombinase_XerCD"/>
</dbReference>
<comment type="similarity">
    <text evidence="1">Belongs to the 'phage' integrase family.</text>
</comment>
<dbReference type="GO" id="GO:0003677">
    <property type="term" value="F:DNA binding"/>
    <property type="evidence" value="ECO:0007669"/>
    <property type="project" value="UniProtKB-UniRule"/>
</dbReference>
<keyword evidence="3 5" id="KW-0238">DNA-binding</keyword>
<dbReference type="InterPro" id="IPR011010">
    <property type="entry name" value="DNA_brk_join_enz"/>
</dbReference>
<comment type="caution">
    <text evidence="8">The sequence shown here is derived from an EMBL/GenBank/DDBJ whole genome shotgun (WGS) entry which is preliminary data.</text>
</comment>
<dbReference type="InterPro" id="IPR002104">
    <property type="entry name" value="Integrase_catalytic"/>
</dbReference>
<evidence type="ECO:0000259" key="7">
    <source>
        <dbReference type="PROSITE" id="PS51900"/>
    </source>
</evidence>
<dbReference type="CDD" id="cd00397">
    <property type="entry name" value="DNA_BRE_C"/>
    <property type="match status" value="1"/>
</dbReference>
<protein>
    <recommendedName>
        <fullName evidence="10">Tyrosine recombinase XerC</fullName>
    </recommendedName>
</protein>
<dbReference type="InterPro" id="IPR044068">
    <property type="entry name" value="CB"/>
</dbReference>
<organism evidence="8 9">
    <name type="scientific">Candidatus Shapirobacteria bacterium CG10_big_fil_rev_8_21_14_0_10_40_9</name>
    <dbReference type="NCBI Taxonomy" id="1974888"/>
    <lineage>
        <taxon>Bacteria</taxon>
        <taxon>Candidatus Shapironibacteriota</taxon>
    </lineage>
</organism>
<sequence>MAEIIAPLTMAGEQTSLSSAHEKFVEYLKSQKRSISTILAYGKDIEQLVSFLDGKKITQATSITSEHLDQFKEDFIQKGYTLKSISRKINSIKTFFRFLKSKGLVDEDPATAVSHPKYEVKPPRILSKMEYRALRDACREDGRMAAIVELMLQTGIRIGELARLELSNIRENEIYVKPYESQPERTIPLNKAAREALNQYLSERPKTKNKAVFITKTGRPLLVRNIRTSIDRYFRIAGIENAKVNDLRNTWLVYHLASGASVVLLQKLAGHKRLSTTEKYLQFVKEKTGAEKVKLEEL</sequence>
<dbReference type="EMBL" id="PFEK01000065">
    <property type="protein sequence ID" value="PJE67273.1"/>
    <property type="molecule type" value="Genomic_DNA"/>
</dbReference>
<gene>
    <name evidence="8" type="ORF">COU95_03310</name>
</gene>
<dbReference type="InterPro" id="IPR010998">
    <property type="entry name" value="Integrase_recombinase_N"/>
</dbReference>
<proteinExistence type="inferred from homology"/>
<evidence type="ECO:0000256" key="5">
    <source>
        <dbReference type="PROSITE-ProRule" id="PRU01248"/>
    </source>
</evidence>
<dbReference type="GO" id="GO:0006310">
    <property type="term" value="P:DNA recombination"/>
    <property type="evidence" value="ECO:0007669"/>
    <property type="project" value="UniProtKB-KW"/>
</dbReference>
<evidence type="ECO:0000313" key="9">
    <source>
        <dbReference type="Proteomes" id="UP000231474"/>
    </source>
</evidence>
<evidence type="ECO:0000256" key="3">
    <source>
        <dbReference type="ARBA" id="ARBA00023125"/>
    </source>
</evidence>
<dbReference type="InterPro" id="IPR013762">
    <property type="entry name" value="Integrase-like_cat_sf"/>
</dbReference>
<dbReference type="SUPFAM" id="SSF56349">
    <property type="entry name" value="DNA breaking-rejoining enzymes"/>
    <property type="match status" value="1"/>
</dbReference>
<dbReference type="InterPro" id="IPR004107">
    <property type="entry name" value="Integrase_SAM-like_N"/>
</dbReference>
<dbReference type="Gene3D" id="1.10.150.130">
    <property type="match status" value="1"/>
</dbReference>
<evidence type="ECO:0008006" key="10">
    <source>
        <dbReference type="Google" id="ProtNLM"/>
    </source>
</evidence>
<feature type="domain" description="Core-binding (CB)" evidence="7">
    <location>
        <begin position="15"/>
        <end position="100"/>
    </location>
</feature>
<keyword evidence="4" id="KW-0233">DNA recombination</keyword>